<name>A0ABX0NF05_9BURK</name>
<dbReference type="EMBL" id="WHJG01000067">
    <property type="protein sequence ID" value="NHZ83913.1"/>
    <property type="molecule type" value="Genomic_DNA"/>
</dbReference>
<protein>
    <recommendedName>
        <fullName evidence="3">Bacteriocin</fullName>
    </recommendedName>
</protein>
<comment type="caution">
    <text evidence="1">The sequence shown here is derived from an EMBL/GenBank/DDBJ whole genome shotgun (WGS) entry which is preliminary data.</text>
</comment>
<evidence type="ECO:0000313" key="2">
    <source>
        <dbReference type="Proteomes" id="UP000621455"/>
    </source>
</evidence>
<accession>A0ABX0NF05</accession>
<evidence type="ECO:0008006" key="3">
    <source>
        <dbReference type="Google" id="ProtNLM"/>
    </source>
</evidence>
<organism evidence="1 2">
    <name type="scientific">Massilia frigida</name>
    <dbReference type="NCBI Taxonomy" id="2609281"/>
    <lineage>
        <taxon>Bacteria</taxon>
        <taxon>Pseudomonadati</taxon>
        <taxon>Pseudomonadota</taxon>
        <taxon>Betaproteobacteria</taxon>
        <taxon>Burkholderiales</taxon>
        <taxon>Oxalobacteraceae</taxon>
        <taxon>Telluria group</taxon>
        <taxon>Massilia</taxon>
    </lineage>
</organism>
<gene>
    <name evidence="1" type="ORF">F2P44_32280</name>
</gene>
<proteinExistence type="predicted"/>
<reference evidence="1 2" key="1">
    <citation type="submission" date="2019-10" db="EMBL/GenBank/DDBJ databases">
        <title>Taxonomy of Antarctic Massilia spp.: description of Massilia rubra sp. nov., Massilia aquatica sp. nov., Massilia mucilaginosa sp. nov., Massilia frigida sp. nov. isolated from streams, lakes and regoliths.</title>
        <authorList>
            <person name="Holochova P."/>
            <person name="Sedlacek I."/>
            <person name="Kralova S."/>
            <person name="Maslanova I."/>
            <person name="Busse H.-J."/>
            <person name="Stankova E."/>
            <person name="Vrbovska V."/>
            <person name="Kovarovic V."/>
            <person name="Bartak M."/>
            <person name="Svec P."/>
            <person name="Pantucek R."/>
        </authorList>
    </citation>
    <scope>NUCLEOTIDE SEQUENCE [LARGE SCALE GENOMIC DNA]</scope>
    <source>
        <strain evidence="1 2">CCM 8695</strain>
    </source>
</reference>
<evidence type="ECO:0000313" key="1">
    <source>
        <dbReference type="EMBL" id="NHZ83913.1"/>
    </source>
</evidence>
<dbReference type="RefSeq" id="WP_167094042.1">
    <property type="nucleotide sequence ID" value="NZ_WHJG01000067.1"/>
</dbReference>
<keyword evidence="2" id="KW-1185">Reference proteome</keyword>
<sequence>MRNLSIANFSSRNIPVANIGCDRRNTMQVLNVEEIMMVSGGKASPRRFDMIPQAQSEWGRVANDVFNGLGELGSSIGIGLYDLLH</sequence>
<dbReference type="Proteomes" id="UP000621455">
    <property type="component" value="Unassembled WGS sequence"/>
</dbReference>